<dbReference type="EMBL" id="FXUG01000001">
    <property type="protein sequence ID" value="SMP38585.1"/>
    <property type="molecule type" value="Genomic_DNA"/>
</dbReference>
<keyword evidence="9" id="KW-1185">Reference proteome</keyword>
<proteinExistence type="inferred from homology"/>
<evidence type="ECO:0000256" key="4">
    <source>
        <dbReference type="ARBA" id="ARBA00022692"/>
    </source>
</evidence>
<evidence type="ECO:0000313" key="9">
    <source>
        <dbReference type="Proteomes" id="UP001158067"/>
    </source>
</evidence>
<dbReference type="HAMAP" id="MF_01147">
    <property type="entry name" value="Lgt"/>
    <property type="match status" value="1"/>
</dbReference>
<name>A0ABY1PQ13_9BACT</name>
<feature type="transmembrane region" description="Helical" evidence="7">
    <location>
        <begin position="143"/>
        <end position="160"/>
    </location>
</feature>
<organism evidence="8 9">
    <name type="scientific">Neorhodopirellula lusitana</name>
    <dbReference type="NCBI Taxonomy" id="445327"/>
    <lineage>
        <taxon>Bacteria</taxon>
        <taxon>Pseudomonadati</taxon>
        <taxon>Planctomycetota</taxon>
        <taxon>Planctomycetia</taxon>
        <taxon>Pirellulales</taxon>
        <taxon>Pirellulaceae</taxon>
        <taxon>Neorhodopirellula</taxon>
    </lineage>
</organism>
<evidence type="ECO:0000313" key="8">
    <source>
        <dbReference type="EMBL" id="SMP38585.1"/>
    </source>
</evidence>
<dbReference type="Pfam" id="PF01790">
    <property type="entry name" value="LGT"/>
    <property type="match status" value="1"/>
</dbReference>
<feature type="transmembrane region" description="Helical" evidence="7">
    <location>
        <begin position="438"/>
        <end position="456"/>
    </location>
</feature>
<evidence type="ECO:0000256" key="5">
    <source>
        <dbReference type="ARBA" id="ARBA00022989"/>
    </source>
</evidence>
<feature type="transmembrane region" description="Helical" evidence="7">
    <location>
        <begin position="102"/>
        <end position="123"/>
    </location>
</feature>
<feature type="transmembrane region" description="Helical" evidence="7">
    <location>
        <begin position="172"/>
        <end position="193"/>
    </location>
</feature>
<comment type="catalytic activity">
    <reaction evidence="7">
        <text>L-cysteinyl-[prolipoprotein] + a 1,2-diacyl-sn-glycero-3-phospho-(1'-sn-glycerol) = an S-1,2-diacyl-sn-glyceryl-L-cysteinyl-[prolipoprotein] + sn-glycerol 1-phosphate + H(+)</text>
        <dbReference type="Rhea" id="RHEA:56712"/>
        <dbReference type="Rhea" id="RHEA-COMP:14679"/>
        <dbReference type="Rhea" id="RHEA-COMP:14680"/>
        <dbReference type="ChEBI" id="CHEBI:15378"/>
        <dbReference type="ChEBI" id="CHEBI:29950"/>
        <dbReference type="ChEBI" id="CHEBI:57685"/>
        <dbReference type="ChEBI" id="CHEBI:64716"/>
        <dbReference type="ChEBI" id="CHEBI:140658"/>
        <dbReference type="EC" id="2.5.1.145"/>
    </reaction>
</comment>
<feature type="transmembrane region" description="Helical" evidence="7">
    <location>
        <begin position="243"/>
        <end position="261"/>
    </location>
</feature>
<dbReference type="PANTHER" id="PTHR30589:SF0">
    <property type="entry name" value="PHOSPHATIDYLGLYCEROL--PROLIPOPROTEIN DIACYLGLYCERYL TRANSFERASE"/>
    <property type="match status" value="1"/>
</dbReference>
<keyword evidence="4 7" id="KW-0812">Transmembrane</keyword>
<accession>A0ABY1PQ13</accession>
<dbReference type="EC" id="2.5.1.145" evidence="7"/>
<keyword evidence="2 7" id="KW-1003">Cell membrane</keyword>
<evidence type="ECO:0000256" key="7">
    <source>
        <dbReference type="HAMAP-Rule" id="MF_01147"/>
    </source>
</evidence>
<feature type="transmembrane region" description="Helical" evidence="7">
    <location>
        <begin position="406"/>
        <end position="426"/>
    </location>
</feature>
<evidence type="ECO:0000256" key="3">
    <source>
        <dbReference type="ARBA" id="ARBA00022679"/>
    </source>
</evidence>
<gene>
    <name evidence="7" type="primary">lgt</name>
    <name evidence="8" type="ORF">SAMN06265222_101158</name>
</gene>
<comment type="subcellular location">
    <subcellularLocation>
        <location evidence="7">Cell membrane</location>
        <topology evidence="7">Multi-pass membrane protein</topology>
    </subcellularLocation>
</comment>
<keyword evidence="6 7" id="KW-0472">Membrane</keyword>
<feature type="transmembrane region" description="Helical" evidence="7">
    <location>
        <begin position="66"/>
        <end position="90"/>
    </location>
</feature>
<dbReference type="Proteomes" id="UP001158067">
    <property type="component" value="Unassembled WGS sequence"/>
</dbReference>
<dbReference type="GO" id="GO:0016740">
    <property type="term" value="F:transferase activity"/>
    <property type="evidence" value="ECO:0007669"/>
    <property type="project" value="UniProtKB-KW"/>
</dbReference>
<dbReference type="PANTHER" id="PTHR30589">
    <property type="entry name" value="PROLIPOPROTEIN DIACYLGLYCERYL TRANSFERASE"/>
    <property type="match status" value="1"/>
</dbReference>
<sequence length="505" mass="54674">MFSSGKLALFQTHFPDLWNVYSVCARKTRVFLASLSCDDDSRTASVFIDCTSEMRRTLFLIPHEVAGLPVLGVGWLLIALAIYIVARLVWASRKKDAGPSALEIIAQEGVLWALMAAIVVFVLPRAEIGNIAGDPVGLPVRGYGMFLMLAAIGSVGMAAYRAERAGLRSETILKLAPWTFIGGLAGARLFYVIQYRHDFIRESWSETLLAMAAFTQGGLVVYGGFIGGFLASVWAIRRFHGSIWRLGDVIVPCMFVGLFFGRLGCLMNGCCYGGHCEPNLLSVQFPPGSGVYSDQLQNGELIGVQAKLVARPVPLDQSASLDPAEASSVTRPLYEVESVAEGSLAQTAGVQPGDRLDLIPDTAFAREASLEIPAEDARIGLAVVRDGELLARYSPAQLPDRASPVWATQIISSVVAAVMFGLLLLLERLVSKTRWYREGLLMLTGFVAYAILRIILEWVRVDEAGQFGTSFSISQWVSFAVIIASAIAIAFRLKTPPASTSLESA</sequence>
<dbReference type="InterPro" id="IPR001640">
    <property type="entry name" value="Lgt"/>
</dbReference>
<feature type="transmembrane region" description="Helical" evidence="7">
    <location>
        <begin position="476"/>
        <end position="493"/>
    </location>
</feature>
<comment type="caution">
    <text evidence="8">The sequence shown here is derived from an EMBL/GenBank/DDBJ whole genome shotgun (WGS) entry which is preliminary data.</text>
</comment>
<evidence type="ECO:0000256" key="2">
    <source>
        <dbReference type="ARBA" id="ARBA00022475"/>
    </source>
</evidence>
<evidence type="ECO:0000256" key="1">
    <source>
        <dbReference type="ARBA" id="ARBA00007150"/>
    </source>
</evidence>
<protein>
    <recommendedName>
        <fullName evidence="7">Phosphatidylglycerol--prolipoprotein diacylglyceryl transferase</fullName>
        <ecNumber evidence="7">2.5.1.145</ecNumber>
    </recommendedName>
</protein>
<keyword evidence="5 7" id="KW-1133">Transmembrane helix</keyword>
<feature type="transmembrane region" description="Helical" evidence="7">
    <location>
        <begin position="213"/>
        <end position="236"/>
    </location>
</feature>
<keyword evidence="3 7" id="KW-0808">Transferase</keyword>
<reference evidence="8 9" key="1">
    <citation type="submission" date="2017-05" db="EMBL/GenBank/DDBJ databases">
        <authorList>
            <person name="Varghese N."/>
            <person name="Submissions S."/>
        </authorList>
    </citation>
    <scope>NUCLEOTIDE SEQUENCE [LARGE SCALE GENOMIC DNA]</scope>
    <source>
        <strain evidence="8 9">DSM 25457</strain>
    </source>
</reference>
<comment type="function">
    <text evidence="7">Catalyzes the transfer of the diacylglyceryl group from phosphatidylglycerol to the sulfhydryl group of the N-terminal cysteine of a prolipoprotein, the first step in the formation of mature lipoproteins.</text>
</comment>
<evidence type="ECO:0000256" key="6">
    <source>
        <dbReference type="ARBA" id="ARBA00023136"/>
    </source>
</evidence>
<comment type="similarity">
    <text evidence="1 7">Belongs to the Lgt family.</text>
</comment>
<feature type="binding site" evidence="7">
    <location>
        <position position="262"/>
    </location>
    <ligand>
        <name>a 1,2-diacyl-sn-glycero-3-phospho-(1'-sn-glycerol)</name>
        <dbReference type="ChEBI" id="CHEBI:64716"/>
    </ligand>
</feature>
<comment type="pathway">
    <text evidence="7">Protein modification; lipoprotein biosynthesis (diacylglyceryl transfer).</text>
</comment>